<name>A0A803QSS4_CANSA</name>
<organism evidence="1 2">
    <name type="scientific">Cannabis sativa</name>
    <name type="common">Hemp</name>
    <name type="synonym">Marijuana</name>
    <dbReference type="NCBI Taxonomy" id="3483"/>
    <lineage>
        <taxon>Eukaryota</taxon>
        <taxon>Viridiplantae</taxon>
        <taxon>Streptophyta</taxon>
        <taxon>Embryophyta</taxon>
        <taxon>Tracheophyta</taxon>
        <taxon>Spermatophyta</taxon>
        <taxon>Magnoliopsida</taxon>
        <taxon>eudicotyledons</taxon>
        <taxon>Gunneridae</taxon>
        <taxon>Pentapetalae</taxon>
        <taxon>rosids</taxon>
        <taxon>fabids</taxon>
        <taxon>Rosales</taxon>
        <taxon>Cannabaceae</taxon>
        <taxon>Cannabis</taxon>
    </lineage>
</organism>
<protein>
    <submittedName>
        <fullName evidence="1">Uncharacterized protein</fullName>
    </submittedName>
</protein>
<dbReference type="Gramene" id="evm.model.ctgX79.1">
    <property type="protein sequence ID" value="cds.evm.model.ctgX79.1"/>
    <property type="gene ID" value="evm.TU.ctgX79.1"/>
</dbReference>
<evidence type="ECO:0000313" key="1">
    <source>
        <dbReference type="EnsemblPlants" id="cds.evm.model.ctgX79.1"/>
    </source>
</evidence>
<reference evidence="1" key="1">
    <citation type="submission" date="2021-03" db="UniProtKB">
        <authorList>
            <consortium name="EnsemblPlants"/>
        </authorList>
    </citation>
    <scope>IDENTIFICATION</scope>
</reference>
<sequence>MSSSAGVLNLEEGRKRLATRKEVMKGPMAQKDTSFSCSGYEGGELKLCRPSSPELLRCGLGFPTSWTEPTKIFLQRSKTFATSRQEGPGSWSTESLEGEGDLGHHRLDDYNLSKVIVPSKARGRPSEGPAVLELCWANDPRPKGCGPLPNLGLPMPTLKLRMPSTVEGIMPRPPGTSRLVTLGRSSSSAPGHYCLKWARRRFLRKLKKAPNHDSGFPQAENTAVPRCKVLTPVTVAEEARILDSQIQLALGESARGILGVEAARRIFTGRNNKIPSWEALGISGTEHGPVVIWFNHFLGPPWVPLPRR</sequence>
<keyword evidence="2" id="KW-1185">Reference proteome</keyword>
<evidence type="ECO:0000313" key="2">
    <source>
        <dbReference type="Proteomes" id="UP000596661"/>
    </source>
</evidence>
<dbReference type="EnsemblPlants" id="evm.model.ctgX79.1">
    <property type="protein sequence ID" value="cds.evm.model.ctgX79.1"/>
    <property type="gene ID" value="evm.TU.ctgX79.1"/>
</dbReference>
<proteinExistence type="predicted"/>
<accession>A0A803QSS4</accession>
<dbReference type="Proteomes" id="UP000596661">
    <property type="component" value="Unassembled WGS sequence"/>
</dbReference>
<dbReference type="AlphaFoldDB" id="A0A803QSS4"/>